<dbReference type="GO" id="GO:0050830">
    <property type="term" value="P:defense response to Gram-positive bacterium"/>
    <property type="evidence" value="ECO:0007669"/>
    <property type="project" value="TreeGrafter"/>
</dbReference>
<evidence type="ECO:0000313" key="11">
    <source>
        <dbReference type="Proteomes" id="UP000694620"/>
    </source>
</evidence>
<dbReference type="PRINTS" id="PR00794">
    <property type="entry name" value="RIBONUCLEASE"/>
</dbReference>
<keyword evidence="5 8" id="KW-0255">Endonuclease</keyword>
<dbReference type="PANTHER" id="PTHR11437">
    <property type="entry name" value="RIBONUCLEASE"/>
    <property type="match status" value="1"/>
</dbReference>
<reference evidence="10" key="2">
    <citation type="submission" date="2025-08" db="UniProtKB">
        <authorList>
            <consortium name="Ensembl"/>
        </authorList>
    </citation>
    <scope>IDENTIFICATION</scope>
</reference>
<accession>A0A8C4RSY8</accession>
<dbReference type="SUPFAM" id="SSF54076">
    <property type="entry name" value="RNase A-like"/>
    <property type="match status" value="1"/>
</dbReference>
<dbReference type="GO" id="GO:0004540">
    <property type="term" value="F:RNA nuclease activity"/>
    <property type="evidence" value="ECO:0007669"/>
    <property type="project" value="TreeGrafter"/>
</dbReference>
<evidence type="ECO:0000256" key="2">
    <source>
        <dbReference type="ARBA" id="ARBA00005600"/>
    </source>
</evidence>
<keyword evidence="4 8" id="KW-0540">Nuclease</keyword>
<dbReference type="PROSITE" id="PS00127">
    <property type="entry name" value="RNASE_PANCREATIC"/>
    <property type="match status" value="1"/>
</dbReference>
<dbReference type="AlphaFoldDB" id="A0A8C4RSY8"/>
<dbReference type="Proteomes" id="UP000694620">
    <property type="component" value="Chromosome 3"/>
</dbReference>
<comment type="subcellular location">
    <subcellularLocation>
        <location evidence="1">Secreted</location>
    </subcellularLocation>
</comment>
<dbReference type="SMART" id="SM00092">
    <property type="entry name" value="RNAse_Pc"/>
    <property type="match status" value="1"/>
</dbReference>
<dbReference type="Gene3D" id="3.10.130.10">
    <property type="entry name" value="Ribonuclease A-like domain"/>
    <property type="match status" value="1"/>
</dbReference>
<dbReference type="InterPro" id="IPR023412">
    <property type="entry name" value="RNaseA_domain"/>
</dbReference>
<dbReference type="GO" id="GO:0005576">
    <property type="term" value="C:extracellular region"/>
    <property type="evidence" value="ECO:0007669"/>
    <property type="project" value="UniProtKB-SubCell"/>
</dbReference>
<dbReference type="Ensembl" id="ENSECRT00000006360.1">
    <property type="protein sequence ID" value="ENSECRP00000006260.1"/>
    <property type="gene ID" value="ENSECRG00000004169.1"/>
</dbReference>
<dbReference type="Pfam" id="PF00074">
    <property type="entry name" value="RnaseA"/>
    <property type="match status" value="1"/>
</dbReference>
<reference evidence="10" key="3">
    <citation type="submission" date="2025-09" db="UniProtKB">
        <authorList>
            <consortium name="Ensembl"/>
        </authorList>
    </citation>
    <scope>IDENTIFICATION</scope>
</reference>
<evidence type="ECO:0000256" key="4">
    <source>
        <dbReference type="ARBA" id="ARBA00022722"/>
    </source>
</evidence>
<comment type="similarity">
    <text evidence="2 8">Belongs to the pancreatic ribonuclease family.</text>
</comment>
<dbReference type="GO" id="GO:0004519">
    <property type="term" value="F:endonuclease activity"/>
    <property type="evidence" value="ECO:0007669"/>
    <property type="project" value="UniProtKB-KW"/>
</dbReference>
<keyword evidence="7" id="KW-1015">Disulfide bond</keyword>
<evidence type="ECO:0000256" key="8">
    <source>
        <dbReference type="RuleBase" id="RU000651"/>
    </source>
</evidence>
<keyword evidence="3" id="KW-0964">Secreted</keyword>
<dbReference type="InterPro" id="IPR036816">
    <property type="entry name" value="RNaseA-like_dom_sf"/>
</dbReference>
<dbReference type="InterPro" id="IPR023411">
    <property type="entry name" value="RNaseA_AS"/>
</dbReference>
<dbReference type="GO" id="GO:0003676">
    <property type="term" value="F:nucleic acid binding"/>
    <property type="evidence" value="ECO:0007669"/>
    <property type="project" value="InterPro"/>
</dbReference>
<evidence type="ECO:0000313" key="10">
    <source>
        <dbReference type="Ensembl" id="ENSECRP00000006260.1"/>
    </source>
</evidence>
<sequence>MCVHIYKHIALVAHSPLKVLFKMTKTQIFLLMKVLALAESLKGPFPYSAEFPNCTYLNHRGSKMLQLPSLEEKIKTNGGWDGTFDSFTVHGGCMLTIWPGQEKPIDYQSGTFQIIFNVTAFVCSCTETPYEKFLRQHVDNSVKNGNYEYCAKMMKKREMTRPVCKPLNTFIHANKNDVVAVCLENSPIQNGTRISKNQFKVTTCKNKKGTNRPPCKYKADNTNGFIKIACDNNKKPVHFAGLVPGPVPAPEFMLD</sequence>
<dbReference type="CDD" id="cd06265">
    <property type="entry name" value="RNase_A_canonical"/>
    <property type="match status" value="1"/>
</dbReference>
<protein>
    <submittedName>
        <fullName evidence="10">Angiogenin-like</fullName>
    </submittedName>
</protein>
<dbReference type="InterPro" id="IPR001427">
    <property type="entry name" value="RNaseA"/>
</dbReference>
<evidence type="ECO:0000256" key="5">
    <source>
        <dbReference type="ARBA" id="ARBA00022759"/>
    </source>
</evidence>
<evidence type="ECO:0000256" key="7">
    <source>
        <dbReference type="ARBA" id="ARBA00023157"/>
    </source>
</evidence>
<dbReference type="GO" id="GO:0016787">
    <property type="term" value="F:hydrolase activity"/>
    <property type="evidence" value="ECO:0007669"/>
    <property type="project" value="UniProtKB-KW"/>
</dbReference>
<keyword evidence="11" id="KW-1185">Reference proteome</keyword>
<reference evidence="10" key="1">
    <citation type="submission" date="2021-06" db="EMBL/GenBank/DDBJ databases">
        <authorList>
            <consortium name="Wellcome Sanger Institute Data Sharing"/>
        </authorList>
    </citation>
    <scope>NUCLEOTIDE SEQUENCE [LARGE SCALE GENOMIC DNA]</scope>
</reference>
<dbReference type="GeneTree" id="ENSGT00940000157645"/>
<evidence type="ECO:0000259" key="9">
    <source>
        <dbReference type="SMART" id="SM00092"/>
    </source>
</evidence>
<evidence type="ECO:0000256" key="6">
    <source>
        <dbReference type="ARBA" id="ARBA00022801"/>
    </source>
</evidence>
<feature type="domain" description="Ribonuclease A-domain" evidence="9">
    <location>
        <begin position="126"/>
        <end position="243"/>
    </location>
</feature>
<organism evidence="10 11">
    <name type="scientific">Erpetoichthys calabaricus</name>
    <name type="common">Rope fish</name>
    <name type="synonym">Calamoichthys calabaricus</name>
    <dbReference type="NCBI Taxonomy" id="27687"/>
    <lineage>
        <taxon>Eukaryota</taxon>
        <taxon>Metazoa</taxon>
        <taxon>Chordata</taxon>
        <taxon>Craniata</taxon>
        <taxon>Vertebrata</taxon>
        <taxon>Euteleostomi</taxon>
        <taxon>Actinopterygii</taxon>
        <taxon>Polypteriformes</taxon>
        <taxon>Polypteridae</taxon>
        <taxon>Erpetoichthys</taxon>
    </lineage>
</organism>
<name>A0A8C4RSY8_ERPCA</name>
<dbReference type="PANTHER" id="PTHR11437:SF10">
    <property type="entry name" value="ANGIOGENIN-RELATED"/>
    <property type="match status" value="1"/>
</dbReference>
<evidence type="ECO:0000256" key="3">
    <source>
        <dbReference type="ARBA" id="ARBA00022525"/>
    </source>
</evidence>
<proteinExistence type="inferred from homology"/>
<keyword evidence="6 8" id="KW-0378">Hydrolase</keyword>
<evidence type="ECO:0000256" key="1">
    <source>
        <dbReference type="ARBA" id="ARBA00004613"/>
    </source>
</evidence>